<protein>
    <recommendedName>
        <fullName evidence="1">SCP domain-containing protein</fullName>
    </recommendedName>
</protein>
<proteinExistence type="predicted"/>
<dbReference type="AlphaFoldDB" id="A0A820MRK9"/>
<evidence type="ECO:0000313" key="3">
    <source>
        <dbReference type="Proteomes" id="UP000663881"/>
    </source>
</evidence>
<name>A0A820MRK9_9BILA</name>
<dbReference type="InterPro" id="IPR035940">
    <property type="entry name" value="CAP_sf"/>
</dbReference>
<sequence>LQNLSTRYEDWTEVIEGWIEEKEYYCHAFPSTNLFSRYAQMIWHSSVLIGCGAAICPPFGSYNISWNFYVCNYITGLLNSNYHAAYRQGIKDHPLHGNNKFCLFLEGTNFLVNLDCHGKVCLYNGTLNLNTCECQCSSYASGSYCEKCNLIE</sequence>
<evidence type="ECO:0000259" key="1">
    <source>
        <dbReference type="Pfam" id="PF00188"/>
    </source>
</evidence>
<comment type="caution">
    <text evidence="2">The sequence shown here is derived from an EMBL/GenBank/DDBJ whole genome shotgun (WGS) entry which is preliminary data.</text>
</comment>
<reference evidence="2" key="1">
    <citation type="submission" date="2021-02" db="EMBL/GenBank/DDBJ databases">
        <authorList>
            <person name="Nowell W R."/>
        </authorList>
    </citation>
    <scope>NUCLEOTIDE SEQUENCE</scope>
</reference>
<dbReference type="SUPFAM" id="SSF55797">
    <property type="entry name" value="PR-1-like"/>
    <property type="match status" value="1"/>
</dbReference>
<gene>
    <name evidence="2" type="ORF">OKA104_LOCUS50097</name>
</gene>
<dbReference type="InterPro" id="IPR014044">
    <property type="entry name" value="CAP_dom"/>
</dbReference>
<dbReference type="Pfam" id="PF00188">
    <property type="entry name" value="CAP"/>
    <property type="match status" value="1"/>
</dbReference>
<dbReference type="Gene3D" id="3.40.33.10">
    <property type="entry name" value="CAP"/>
    <property type="match status" value="1"/>
</dbReference>
<feature type="non-terminal residue" evidence="2">
    <location>
        <position position="152"/>
    </location>
</feature>
<feature type="domain" description="SCP" evidence="1">
    <location>
        <begin position="5"/>
        <end position="73"/>
    </location>
</feature>
<accession>A0A820MRK9</accession>
<evidence type="ECO:0000313" key="2">
    <source>
        <dbReference type="EMBL" id="CAF4376051.1"/>
    </source>
</evidence>
<organism evidence="2 3">
    <name type="scientific">Adineta steineri</name>
    <dbReference type="NCBI Taxonomy" id="433720"/>
    <lineage>
        <taxon>Eukaryota</taxon>
        <taxon>Metazoa</taxon>
        <taxon>Spiralia</taxon>
        <taxon>Gnathifera</taxon>
        <taxon>Rotifera</taxon>
        <taxon>Eurotatoria</taxon>
        <taxon>Bdelloidea</taxon>
        <taxon>Adinetida</taxon>
        <taxon>Adinetidae</taxon>
        <taxon>Adineta</taxon>
    </lineage>
</organism>
<dbReference type="EMBL" id="CAJOAY010024579">
    <property type="protein sequence ID" value="CAF4376051.1"/>
    <property type="molecule type" value="Genomic_DNA"/>
</dbReference>
<dbReference type="Proteomes" id="UP000663881">
    <property type="component" value="Unassembled WGS sequence"/>
</dbReference>